<keyword evidence="1 5" id="KW-0328">Glycosyltransferase</keyword>
<dbReference type="GO" id="GO:0016758">
    <property type="term" value="F:hexosyltransferase activity"/>
    <property type="evidence" value="ECO:0007669"/>
    <property type="project" value="InterPro"/>
</dbReference>
<dbReference type="PANTHER" id="PTHR21015:SF22">
    <property type="entry name" value="GLYCOSYLTRANSFERASE"/>
    <property type="match status" value="1"/>
</dbReference>
<sequence length="337" mass="36565">MTILLTGTHLTPAIATIQALRKKAPEAKLVYVGRKHTGAAESVEKEEIERVGAEFRQMTFGKLHRHFTWRQILELVKFPAGFWQAGKLVSELKPEAVVSFGGYVALPLVIWGKLTGAKLVVHEQTTGWGLANRIAKRLADVAAVSWEEMAGQGVVWTGNPIREEIVSAFLQRRDSGIESVSSLPSSSPPGQFLYITGGNQGAKAIDGVVEKILPDLAEKFEAVSVSRAGANTVTELMYLGIPAILVPLPDSAGGEQQKNARILEETGLGKIINQERLTGESLLAVIKELTGKSINYFAEAKKSARAMVEPAAADRLAEIILREGLEGTEGEERKYDK</sequence>
<dbReference type="Pfam" id="PF03033">
    <property type="entry name" value="Glyco_transf_28"/>
    <property type="match status" value="1"/>
</dbReference>
<dbReference type="GO" id="GO:0005975">
    <property type="term" value="P:carbohydrate metabolic process"/>
    <property type="evidence" value="ECO:0007669"/>
    <property type="project" value="InterPro"/>
</dbReference>
<organism evidence="5 6">
    <name type="scientific">Candidatus Woesebacteria bacterium GW2011_GWA2_44_33</name>
    <dbReference type="NCBI Taxonomy" id="1618564"/>
    <lineage>
        <taxon>Bacteria</taxon>
        <taxon>Candidatus Woeseibacteriota</taxon>
    </lineage>
</organism>
<dbReference type="AlphaFoldDB" id="A0A0G1L9Y0"/>
<proteinExistence type="predicted"/>
<evidence type="ECO:0000256" key="1">
    <source>
        <dbReference type="ARBA" id="ARBA00022676"/>
    </source>
</evidence>
<keyword evidence="2 5" id="KW-0808">Transferase</keyword>
<reference evidence="5 6" key="1">
    <citation type="journal article" date="2015" name="Nature">
        <title>rRNA introns, odd ribosomes, and small enigmatic genomes across a large radiation of phyla.</title>
        <authorList>
            <person name="Brown C.T."/>
            <person name="Hug L.A."/>
            <person name="Thomas B.C."/>
            <person name="Sharon I."/>
            <person name="Castelle C.J."/>
            <person name="Singh A."/>
            <person name="Wilkins M.J."/>
            <person name="Williams K.H."/>
            <person name="Banfield J.F."/>
        </authorList>
    </citation>
    <scope>NUCLEOTIDE SEQUENCE [LARGE SCALE GENOMIC DNA]</scope>
</reference>
<dbReference type="CDD" id="cd03785">
    <property type="entry name" value="GT28_MurG"/>
    <property type="match status" value="1"/>
</dbReference>
<name>A0A0G1L9Y0_9BACT</name>
<evidence type="ECO:0000313" key="5">
    <source>
        <dbReference type="EMBL" id="KKT65452.1"/>
    </source>
</evidence>
<comment type="caution">
    <text evidence="5">The sequence shown here is derived from an EMBL/GenBank/DDBJ whole genome shotgun (WGS) entry which is preliminary data.</text>
</comment>
<protein>
    <submittedName>
        <fullName evidence="5">UDP-diphospho-muramoylpentapeptide beta-N-acetylglucosaminyltransferase</fullName>
    </submittedName>
</protein>
<evidence type="ECO:0000259" key="3">
    <source>
        <dbReference type="Pfam" id="PF03033"/>
    </source>
</evidence>
<dbReference type="EMBL" id="LCIY01000045">
    <property type="protein sequence ID" value="KKT65452.1"/>
    <property type="molecule type" value="Genomic_DNA"/>
</dbReference>
<evidence type="ECO:0000259" key="4">
    <source>
        <dbReference type="Pfam" id="PF04101"/>
    </source>
</evidence>
<feature type="domain" description="Glycosyl transferase family 28 C-terminal" evidence="4">
    <location>
        <begin position="223"/>
        <end position="307"/>
    </location>
</feature>
<evidence type="ECO:0000256" key="2">
    <source>
        <dbReference type="ARBA" id="ARBA00022679"/>
    </source>
</evidence>
<dbReference type="Pfam" id="PF04101">
    <property type="entry name" value="Glyco_tran_28_C"/>
    <property type="match status" value="1"/>
</dbReference>
<dbReference type="Proteomes" id="UP000034826">
    <property type="component" value="Unassembled WGS sequence"/>
</dbReference>
<dbReference type="PANTHER" id="PTHR21015">
    <property type="entry name" value="UDP-N-ACETYLGLUCOSAMINE--N-ACETYLMURAMYL-(PENTAPEPTIDE) PYROPHOSPHORYL-UNDECAPRENOL N-ACETYLGLUCOSAMINE TRANSFERASE 1"/>
    <property type="match status" value="1"/>
</dbReference>
<dbReference type="Gene3D" id="3.40.50.2000">
    <property type="entry name" value="Glycogen Phosphorylase B"/>
    <property type="match status" value="2"/>
</dbReference>
<dbReference type="GO" id="GO:1901137">
    <property type="term" value="P:carbohydrate derivative biosynthetic process"/>
    <property type="evidence" value="ECO:0007669"/>
    <property type="project" value="UniProtKB-ARBA"/>
</dbReference>
<accession>A0A0G1L9Y0</accession>
<evidence type="ECO:0000313" key="6">
    <source>
        <dbReference type="Proteomes" id="UP000034826"/>
    </source>
</evidence>
<dbReference type="SUPFAM" id="SSF53756">
    <property type="entry name" value="UDP-Glycosyltransferase/glycogen phosphorylase"/>
    <property type="match status" value="1"/>
</dbReference>
<feature type="domain" description="Glycosyltransferase family 28 N-terminal" evidence="3">
    <location>
        <begin position="6"/>
        <end position="142"/>
    </location>
</feature>
<dbReference type="InterPro" id="IPR004276">
    <property type="entry name" value="GlycoTrans_28_N"/>
</dbReference>
<dbReference type="InterPro" id="IPR007235">
    <property type="entry name" value="Glyco_trans_28_C"/>
</dbReference>
<gene>
    <name evidence="5" type="ORF">UW60_C0045G0005</name>
</gene>